<evidence type="ECO:0000313" key="2">
    <source>
        <dbReference type="Proteomes" id="UP000275408"/>
    </source>
</evidence>
<protein>
    <submittedName>
        <fullName evidence="1">Uncharacterized protein</fullName>
    </submittedName>
</protein>
<accession>A0A3M6UB95</accession>
<dbReference type="AlphaFoldDB" id="A0A3M6UB95"/>
<organism evidence="1 2">
    <name type="scientific">Pocillopora damicornis</name>
    <name type="common">Cauliflower coral</name>
    <name type="synonym">Millepora damicornis</name>
    <dbReference type="NCBI Taxonomy" id="46731"/>
    <lineage>
        <taxon>Eukaryota</taxon>
        <taxon>Metazoa</taxon>
        <taxon>Cnidaria</taxon>
        <taxon>Anthozoa</taxon>
        <taxon>Hexacorallia</taxon>
        <taxon>Scleractinia</taxon>
        <taxon>Astrocoeniina</taxon>
        <taxon>Pocilloporidae</taxon>
        <taxon>Pocillopora</taxon>
    </lineage>
</organism>
<keyword evidence="2" id="KW-1185">Reference proteome</keyword>
<comment type="caution">
    <text evidence="1">The sequence shown here is derived from an EMBL/GenBank/DDBJ whole genome shotgun (WGS) entry which is preliminary data.</text>
</comment>
<sequence>MCKKGSGCGRTTDEKETKQAVLERISSESLIHIAAYGMGKGQFLPFRRYHRQQYVSGSLNLSAQVPPASLLSRLQEAEHLPVVRPHPLPFLHIAMAAANQP</sequence>
<gene>
    <name evidence="1" type="ORF">pdam_00025495</name>
</gene>
<dbReference type="EMBL" id="RCHS01001876">
    <property type="protein sequence ID" value="RMX50957.1"/>
    <property type="molecule type" value="Genomic_DNA"/>
</dbReference>
<evidence type="ECO:0000313" key="1">
    <source>
        <dbReference type="EMBL" id="RMX50957.1"/>
    </source>
</evidence>
<reference evidence="1 2" key="1">
    <citation type="journal article" date="2018" name="Sci. Rep.">
        <title>Comparative analysis of the Pocillopora damicornis genome highlights role of immune system in coral evolution.</title>
        <authorList>
            <person name="Cunning R."/>
            <person name="Bay R.A."/>
            <person name="Gillette P."/>
            <person name="Baker A.C."/>
            <person name="Traylor-Knowles N."/>
        </authorList>
    </citation>
    <scope>NUCLEOTIDE SEQUENCE [LARGE SCALE GENOMIC DNA]</scope>
    <source>
        <strain evidence="1">RSMAS</strain>
        <tissue evidence="1">Whole animal</tissue>
    </source>
</reference>
<dbReference type="Proteomes" id="UP000275408">
    <property type="component" value="Unassembled WGS sequence"/>
</dbReference>
<name>A0A3M6UB95_POCDA</name>
<proteinExistence type="predicted"/>